<proteinExistence type="predicted"/>
<evidence type="ECO:0000313" key="6">
    <source>
        <dbReference type="Proteomes" id="UP001163046"/>
    </source>
</evidence>
<accession>A0A9W9YNE1</accession>
<dbReference type="AlphaFoldDB" id="A0A9W9YNE1"/>
<dbReference type="Proteomes" id="UP001163046">
    <property type="component" value="Unassembled WGS sequence"/>
</dbReference>
<dbReference type="SMART" id="SM00228">
    <property type="entry name" value="PDZ"/>
    <property type="match status" value="1"/>
</dbReference>
<evidence type="ECO:0000256" key="1">
    <source>
        <dbReference type="SAM" id="MobiDB-lite"/>
    </source>
</evidence>
<feature type="compositionally biased region" description="Basic and acidic residues" evidence="1">
    <location>
        <begin position="556"/>
        <end position="566"/>
    </location>
</feature>
<reference evidence="5" key="1">
    <citation type="submission" date="2023-01" db="EMBL/GenBank/DDBJ databases">
        <title>Genome assembly of the deep-sea coral Lophelia pertusa.</title>
        <authorList>
            <person name="Herrera S."/>
            <person name="Cordes E."/>
        </authorList>
    </citation>
    <scope>NUCLEOTIDE SEQUENCE</scope>
    <source>
        <strain evidence="5">USNM1676648</strain>
        <tissue evidence="5">Polyp</tissue>
    </source>
</reference>
<dbReference type="InterPro" id="IPR001478">
    <property type="entry name" value="PDZ"/>
</dbReference>
<comment type="caution">
    <text evidence="5">The sequence shown here is derived from an EMBL/GenBank/DDBJ whole genome shotgun (WGS) entry which is preliminary data.</text>
</comment>
<keyword evidence="2" id="KW-0472">Membrane</keyword>
<feature type="signal peptide" evidence="3">
    <location>
        <begin position="1"/>
        <end position="22"/>
    </location>
</feature>
<dbReference type="Gene3D" id="2.30.42.10">
    <property type="match status" value="1"/>
</dbReference>
<protein>
    <submittedName>
        <fullName evidence="5">Protein lin-7 C</fullName>
    </submittedName>
</protein>
<evidence type="ECO:0000259" key="4">
    <source>
        <dbReference type="PROSITE" id="PS50106"/>
    </source>
</evidence>
<feature type="domain" description="PDZ" evidence="4">
    <location>
        <begin position="256"/>
        <end position="327"/>
    </location>
</feature>
<sequence length="566" mass="59191">MHFKSTLVVCLILCYQISCVAAASECTGAILASVFGTLGTLLVIAAIAALVWYCCRKRSGTLSSGSSVDTASEPELSLGAKTKGGDIGLNGHGTPVTFSHRYSEDAPSAAYNTKGVINPAFGDSREVLIDMPNSHHDGEVKIDMDGGPSFKPPAHKGDVKIDMGGDPVIKPPTGEGDVHLDMDWDPPLDMNLSDGNRPDLTLPDGKPPGIDLPDGTLSGSGFPSGSLPGADADVVINGPSKPTFNVDGPKNMETVDVDFDRPKNGGFGLLIARDKTLPPPALFVREVTPGGIAAKTGLIDKGDKIIGIDGIPIEGMPHDRAMSLLRSDEKPKLQLTLLKNAQYKGKDVSLDLPGGSMEESCKIDMEPVLEAGVPSVDIEGMQGDAPDLSTKKPGFDMSGPQVDIPDGKMETRVAGPNVNSNIDLNGPSSGLNLPSTKTKRGKCFSCASGGEKDEPYSKGKANTGLDLDRPNVDGSIDATTGGKIDVGSDDKELGLRTTGPNIFVPSTSASGKILEPSVDGKDIDWSPKAQLDTNVPDMKTPEGKLRTQISGPDVDVSSRKLRGSEE</sequence>
<name>A0A9W9YNE1_9CNID</name>
<gene>
    <name evidence="5" type="primary">LIN7C_1</name>
    <name evidence="5" type="ORF">OS493_018111</name>
</gene>
<evidence type="ECO:0000256" key="2">
    <source>
        <dbReference type="SAM" id="Phobius"/>
    </source>
</evidence>
<evidence type="ECO:0000313" key="5">
    <source>
        <dbReference type="EMBL" id="KAJ7360126.1"/>
    </source>
</evidence>
<feature type="region of interest" description="Disordered" evidence="1">
    <location>
        <begin position="183"/>
        <end position="202"/>
    </location>
</feature>
<dbReference type="OrthoDB" id="5969382at2759"/>
<feature type="compositionally biased region" description="Polar residues" evidence="1">
    <location>
        <begin position="417"/>
        <end position="436"/>
    </location>
</feature>
<dbReference type="EMBL" id="MU827311">
    <property type="protein sequence ID" value="KAJ7360126.1"/>
    <property type="molecule type" value="Genomic_DNA"/>
</dbReference>
<dbReference type="PROSITE" id="PS50106">
    <property type="entry name" value="PDZ"/>
    <property type="match status" value="1"/>
</dbReference>
<dbReference type="CDD" id="cd00136">
    <property type="entry name" value="PDZ_canonical"/>
    <property type="match status" value="1"/>
</dbReference>
<feature type="region of interest" description="Disordered" evidence="1">
    <location>
        <begin position="448"/>
        <end position="485"/>
    </location>
</feature>
<feature type="region of interest" description="Disordered" evidence="1">
    <location>
        <begin position="506"/>
        <end position="566"/>
    </location>
</feature>
<keyword evidence="2" id="KW-1133">Transmembrane helix</keyword>
<organism evidence="5 6">
    <name type="scientific">Desmophyllum pertusum</name>
    <dbReference type="NCBI Taxonomy" id="174260"/>
    <lineage>
        <taxon>Eukaryota</taxon>
        <taxon>Metazoa</taxon>
        <taxon>Cnidaria</taxon>
        <taxon>Anthozoa</taxon>
        <taxon>Hexacorallia</taxon>
        <taxon>Scleractinia</taxon>
        <taxon>Caryophylliina</taxon>
        <taxon>Caryophylliidae</taxon>
        <taxon>Desmophyllum</taxon>
    </lineage>
</organism>
<keyword evidence="2" id="KW-0812">Transmembrane</keyword>
<keyword evidence="6" id="KW-1185">Reference proteome</keyword>
<dbReference type="Pfam" id="PF00595">
    <property type="entry name" value="PDZ"/>
    <property type="match status" value="1"/>
</dbReference>
<feature type="region of interest" description="Disordered" evidence="1">
    <location>
        <begin position="384"/>
        <end position="436"/>
    </location>
</feature>
<dbReference type="InterPro" id="IPR036034">
    <property type="entry name" value="PDZ_sf"/>
</dbReference>
<evidence type="ECO:0000256" key="3">
    <source>
        <dbReference type="SAM" id="SignalP"/>
    </source>
</evidence>
<dbReference type="SUPFAM" id="SSF50156">
    <property type="entry name" value="PDZ domain-like"/>
    <property type="match status" value="1"/>
</dbReference>
<feature type="chain" id="PRO_5040762225" evidence="3">
    <location>
        <begin position="23"/>
        <end position="566"/>
    </location>
</feature>
<keyword evidence="3" id="KW-0732">Signal</keyword>
<feature type="transmembrane region" description="Helical" evidence="2">
    <location>
        <begin position="32"/>
        <end position="55"/>
    </location>
</feature>